<dbReference type="InterPro" id="IPR030678">
    <property type="entry name" value="Peptide/Ni-bd"/>
</dbReference>
<dbReference type="PROSITE" id="PS01040">
    <property type="entry name" value="SBP_BACTERIAL_5"/>
    <property type="match status" value="1"/>
</dbReference>
<name>A0A938BNR5_9BACT</name>
<sequence length="513" mass="57137">MSHHLRRLVLFVGLLTLGVLSAGVTAASAQTTELTIAVATDPLTLDPRGSMNIISWSLAYHIADPLVGKDKDLKIVPLLAESWERPNPRTWRFKLRRGVKFHTGEEVTSQAVKATIDVMMDPELAKTKKVQVSSIIRGNFRAVERVETPDPYTVVIVTKTPYRPMLMGLAQLGIVPVSGLNAAEAYIAKPVGAGPYRFVEYVPGSRLVLEANDSYWGPKPKFKRVVVRIMPENATRVAALQTGEVMAIFNVPPDTIERLRANKDLEVRDTLTTRHNYLYLQNDRPPFNDKRVRLALNYALDKDQITRVIFRGLAKPSSAPMGPATVYFNHALKPYPYDLAKAKELLAEAGHPNGLKFVMGAPFGRFINDRQVAEAAVGQLAKAGFTVDLRVEEWGTSLANLLARKYDAFFGAYGGSTDPDYMLSWLFTAKTSIIGFNKPDVEALLLEGLQATDEASARKIYERAQQIVWEDAPLGFLYFQPDIVAFNKRLKGFGPRVDEYVDIRSASLEERKD</sequence>
<dbReference type="Proteomes" id="UP000703893">
    <property type="component" value="Unassembled WGS sequence"/>
</dbReference>
<feature type="chain" id="PRO_5037636462" description="Solute-binding protein family 5 domain-containing protein" evidence="4">
    <location>
        <begin position="23"/>
        <end position="513"/>
    </location>
</feature>
<evidence type="ECO:0000259" key="5">
    <source>
        <dbReference type="Pfam" id="PF00496"/>
    </source>
</evidence>
<dbReference type="AlphaFoldDB" id="A0A938BNR5"/>
<feature type="domain" description="Solute-binding protein family 5" evidence="5">
    <location>
        <begin position="74"/>
        <end position="429"/>
    </location>
</feature>
<dbReference type="InterPro" id="IPR000914">
    <property type="entry name" value="SBP_5_dom"/>
</dbReference>
<organism evidence="6 7">
    <name type="scientific">Candidatus Tanganyikabacteria bacterium</name>
    <dbReference type="NCBI Taxonomy" id="2961651"/>
    <lineage>
        <taxon>Bacteria</taxon>
        <taxon>Bacillati</taxon>
        <taxon>Candidatus Sericytochromatia</taxon>
        <taxon>Candidatus Tanganyikabacteria</taxon>
    </lineage>
</organism>
<dbReference type="GO" id="GO:1904680">
    <property type="term" value="F:peptide transmembrane transporter activity"/>
    <property type="evidence" value="ECO:0007669"/>
    <property type="project" value="TreeGrafter"/>
</dbReference>
<dbReference type="SUPFAM" id="SSF53850">
    <property type="entry name" value="Periplasmic binding protein-like II"/>
    <property type="match status" value="1"/>
</dbReference>
<dbReference type="PIRSF" id="PIRSF002741">
    <property type="entry name" value="MppA"/>
    <property type="match status" value="1"/>
</dbReference>
<dbReference type="GO" id="GO:0015833">
    <property type="term" value="P:peptide transport"/>
    <property type="evidence" value="ECO:0007669"/>
    <property type="project" value="TreeGrafter"/>
</dbReference>
<feature type="signal peptide" evidence="4">
    <location>
        <begin position="1"/>
        <end position="22"/>
    </location>
</feature>
<comment type="subcellular location">
    <subcellularLocation>
        <location evidence="1">Cell membrane</location>
        <topology evidence="1">Lipid-anchor</topology>
    </subcellularLocation>
</comment>
<proteinExistence type="inferred from homology"/>
<evidence type="ECO:0000256" key="4">
    <source>
        <dbReference type="SAM" id="SignalP"/>
    </source>
</evidence>
<dbReference type="Gene3D" id="3.90.76.10">
    <property type="entry name" value="Dipeptide-binding Protein, Domain 1"/>
    <property type="match status" value="1"/>
</dbReference>
<evidence type="ECO:0000313" key="7">
    <source>
        <dbReference type="Proteomes" id="UP000703893"/>
    </source>
</evidence>
<dbReference type="PANTHER" id="PTHR30290">
    <property type="entry name" value="PERIPLASMIC BINDING COMPONENT OF ABC TRANSPORTER"/>
    <property type="match status" value="1"/>
</dbReference>
<evidence type="ECO:0000256" key="3">
    <source>
        <dbReference type="ARBA" id="ARBA00022729"/>
    </source>
</evidence>
<dbReference type="InterPro" id="IPR039424">
    <property type="entry name" value="SBP_5"/>
</dbReference>
<evidence type="ECO:0000313" key="6">
    <source>
        <dbReference type="EMBL" id="MBM3275449.1"/>
    </source>
</evidence>
<dbReference type="GO" id="GO:0042597">
    <property type="term" value="C:periplasmic space"/>
    <property type="evidence" value="ECO:0007669"/>
    <property type="project" value="UniProtKB-ARBA"/>
</dbReference>
<dbReference type="Gene3D" id="3.40.190.10">
    <property type="entry name" value="Periplasmic binding protein-like II"/>
    <property type="match status" value="1"/>
</dbReference>
<evidence type="ECO:0000256" key="1">
    <source>
        <dbReference type="ARBA" id="ARBA00004193"/>
    </source>
</evidence>
<dbReference type="Pfam" id="PF00496">
    <property type="entry name" value="SBP_bac_5"/>
    <property type="match status" value="1"/>
</dbReference>
<dbReference type="EMBL" id="VGJX01000579">
    <property type="protein sequence ID" value="MBM3275449.1"/>
    <property type="molecule type" value="Genomic_DNA"/>
</dbReference>
<keyword evidence="3 4" id="KW-0732">Signal</keyword>
<comment type="similarity">
    <text evidence="2">Belongs to the bacterial solute-binding protein 5 family.</text>
</comment>
<gene>
    <name evidence="6" type="ORF">FJZ00_09860</name>
</gene>
<reference evidence="6 7" key="1">
    <citation type="submission" date="2019-03" db="EMBL/GenBank/DDBJ databases">
        <title>Lake Tanganyika Metagenome-Assembled Genomes (MAGs).</title>
        <authorList>
            <person name="Tran P."/>
        </authorList>
    </citation>
    <scope>NUCLEOTIDE SEQUENCE [LARGE SCALE GENOMIC DNA]</scope>
    <source>
        <strain evidence="6">K_DeepCast_65m_m2_236</strain>
    </source>
</reference>
<comment type="caution">
    <text evidence="6">The sequence shown here is derived from an EMBL/GenBank/DDBJ whole genome shotgun (WGS) entry which is preliminary data.</text>
</comment>
<dbReference type="GO" id="GO:0043190">
    <property type="term" value="C:ATP-binding cassette (ABC) transporter complex"/>
    <property type="evidence" value="ECO:0007669"/>
    <property type="project" value="InterPro"/>
</dbReference>
<evidence type="ECO:0000256" key="2">
    <source>
        <dbReference type="ARBA" id="ARBA00005695"/>
    </source>
</evidence>
<dbReference type="Gene3D" id="3.10.105.10">
    <property type="entry name" value="Dipeptide-binding Protein, Domain 3"/>
    <property type="match status" value="1"/>
</dbReference>
<protein>
    <recommendedName>
        <fullName evidence="5">Solute-binding protein family 5 domain-containing protein</fullName>
    </recommendedName>
</protein>
<accession>A0A938BNR5</accession>
<dbReference type="InterPro" id="IPR023765">
    <property type="entry name" value="SBP_5_CS"/>
</dbReference>